<dbReference type="InterPro" id="IPR029058">
    <property type="entry name" value="AB_hydrolase_fold"/>
</dbReference>
<dbReference type="SUPFAM" id="SSF53474">
    <property type="entry name" value="alpha/beta-Hydrolases"/>
    <property type="match status" value="1"/>
</dbReference>
<dbReference type="InterPro" id="IPR051321">
    <property type="entry name" value="PHA/PHB_synthase"/>
</dbReference>
<protein>
    <recommendedName>
        <fullName evidence="3">Alpha/beta hydrolase</fullName>
    </recommendedName>
</protein>
<organism evidence="1 2">
    <name type="scientific">Desulfoluna limicola</name>
    <dbReference type="NCBI Taxonomy" id="2810562"/>
    <lineage>
        <taxon>Bacteria</taxon>
        <taxon>Pseudomonadati</taxon>
        <taxon>Thermodesulfobacteriota</taxon>
        <taxon>Desulfobacteria</taxon>
        <taxon>Desulfobacterales</taxon>
        <taxon>Desulfolunaceae</taxon>
        <taxon>Desulfoluna</taxon>
    </lineage>
</organism>
<gene>
    <name evidence="1" type="ORF">DSLASN_38780</name>
</gene>
<dbReference type="Gene3D" id="3.40.50.1820">
    <property type="entry name" value="alpha/beta hydrolase"/>
    <property type="match status" value="1"/>
</dbReference>
<dbReference type="PANTHER" id="PTHR36837">
    <property type="entry name" value="POLY(3-HYDROXYALKANOATE) POLYMERASE SUBUNIT PHAC"/>
    <property type="match status" value="1"/>
</dbReference>
<proteinExistence type="predicted"/>
<evidence type="ECO:0000313" key="2">
    <source>
        <dbReference type="Proteomes" id="UP001320148"/>
    </source>
</evidence>
<sequence>MNRSDRMLRSLVYSPVDNLEGYDTHLPMMSRIVGGTIRSVFQYKNILRGLSSLPGLSPWTGWAHNALETTVTHPIRTHAKVAAIRGDNPDTFVYSDELVERLYASMLRDLTGEFIDDAGHFSQKKALDVMVTSTLRRQFSQRVENFRYLELSYGSFGLSALKALRELLTTLVMAVTEERIQGPLPYAEADTLDFETYLAISRTRLENLFRHNAFYIKDFSERITGGTIGFTPYKIVPGSRLGPCSLRRYAAPPGKQEDHKVLYLASPLINKPEIFDLAPGKSVVEALVQKGFRIYLNDPGAPGEKADDLDLDFYGKTVHDHNIELIKKENPGKEICVMGYCMGGTLLLPWLARRAEEREARGEAMDIVKIALMASPVRFDDKMSGQGPMRKVIRHDYDPPLIAEMYEGVGVPPQIIDAGMNEIQPGVRYFVRRGFYQRAGNTQEILEAAPFFYWLTHGTRFGTRSHLTWIGDLFMGSALEKGSYVLPSQVPALDGLPVSMAALSRMGVALFDYRGKRDPISPPGACVASELWGTEEGRTETRGGLNRTIERNAGHIFVVSRRLLSEFIESVDGFFHGG</sequence>
<dbReference type="RefSeq" id="WP_236889652.1">
    <property type="nucleotide sequence ID" value="NZ_AP024488.1"/>
</dbReference>
<keyword evidence="2" id="KW-1185">Reference proteome</keyword>
<evidence type="ECO:0000313" key="1">
    <source>
        <dbReference type="EMBL" id="BCS98246.1"/>
    </source>
</evidence>
<accession>A0ABN6F816</accession>
<dbReference type="Proteomes" id="UP001320148">
    <property type="component" value="Chromosome"/>
</dbReference>
<reference evidence="1 2" key="1">
    <citation type="submission" date="2021-02" db="EMBL/GenBank/DDBJ databases">
        <title>Complete genome of Desulfoluna sp. strain ASN36.</title>
        <authorList>
            <person name="Takahashi A."/>
            <person name="Kojima H."/>
            <person name="Fukui M."/>
        </authorList>
    </citation>
    <scope>NUCLEOTIDE SEQUENCE [LARGE SCALE GENOMIC DNA]</scope>
    <source>
        <strain evidence="1 2">ASN36</strain>
    </source>
</reference>
<evidence type="ECO:0008006" key="3">
    <source>
        <dbReference type="Google" id="ProtNLM"/>
    </source>
</evidence>
<name>A0ABN6F816_9BACT</name>
<dbReference type="PANTHER" id="PTHR36837:SF2">
    <property type="entry name" value="POLY(3-HYDROXYALKANOATE) POLYMERASE SUBUNIT PHAC"/>
    <property type="match status" value="1"/>
</dbReference>
<dbReference type="EMBL" id="AP024488">
    <property type="protein sequence ID" value="BCS98246.1"/>
    <property type="molecule type" value="Genomic_DNA"/>
</dbReference>